<keyword evidence="3" id="KW-0679">Respiratory chain</keyword>
<protein>
    <recommendedName>
        <fullName evidence="10">Cytochrome b-c1 complex subunit 2, mitochondrial</fullName>
    </recommendedName>
</protein>
<evidence type="ECO:0000256" key="6">
    <source>
        <dbReference type="ARBA" id="ARBA00022982"/>
    </source>
</evidence>
<evidence type="ECO:0000256" key="7">
    <source>
        <dbReference type="ARBA" id="ARBA00023128"/>
    </source>
</evidence>
<dbReference type="InterPro" id="IPR011249">
    <property type="entry name" value="Metalloenz_LuxS/M16"/>
</dbReference>
<dbReference type="GO" id="GO:0046872">
    <property type="term" value="F:metal ion binding"/>
    <property type="evidence" value="ECO:0007669"/>
    <property type="project" value="InterPro"/>
</dbReference>
<comment type="similarity">
    <text evidence="9">Belongs to the peptidase M16 family. UQCRC2/QCR2 subfamily.</text>
</comment>
<reference evidence="12" key="1">
    <citation type="journal article" date="2020" name="Nat. Commun.">
        <title>Large-scale genome sequencing of mycorrhizal fungi provides insights into the early evolution of symbiotic traits.</title>
        <authorList>
            <person name="Miyauchi S."/>
            <person name="Kiss E."/>
            <person name="Kuo A."/>
            <person name="Drula E."/>
            <person name="Kohler A."/>
            <person name="Sanchez-Garcia M."/>
            <person name="Morin E."/>
            <person name="Andreopoulos B."/>
            <person name="Barry K.W."/>
            <person name="Bonito G."/>
            <person name="Buee M."/>
            <person name="Carver A."/>
            <person name="Chen C."/>
            <person name="Cichocki N."/>
            <person name="Clum A."/>
            <person name="Culley D."/>
            <person name="Crous P.W."/>
            <person name="Fauchery L."/>
            <person name="Girlanda M."/>
            <person name="Hayes R.D."/>
            <person name="Keri Z."/>
            <person name="LaButti K."/>
            <person name="Lipzen A."/>
            <person name="Lombard V."/>
            <person name="Magnuson J."/>
            <person name="Maillard F."/>
            <person name="Murat C."/>
            <person name="Nolan M."/>
            <person name="Ohm R.A."/>
            <person name="Pangilinan J."/>
            <person name="Pereira M.F."/>
            <person name="Perotto S."/>
            <person name="Peter M."/>
            <person name="Pfister S."/>
            <person name="Riley R."/>
            <person name="Sitrit Y."/>
            <person name="Stielow J.B."/>
            <person name="Szollosi G."/>
            <person name="Zifcakova L."/>
            <person name="Stursova M."/>
            <person name="Spatafora J.W."/>
            <person name="Tedersoo L."/>
            <person name="Vaario L.M."/>
            <person name="Yamada A."/>
            <person name="Yan M."/>
            <person name="Wang P."/>
            <person name="Xu J."/>
            <person name="Bruns T."/>
            <person name="Baldrian P."/>
            <person name="Vilgalys R."/>
            <person name="Dunand C."/>
            <person name="Henrissat B."/>
            <person name="Grigoriev I.V."/>
            <person name="Hibbett D."/>
            <person name="Nagy L.G."/>
            <person name="Martin F.M."/>
        </authorList>
    </citation>
    <scope>NUCLEOTIDE SEQUENCE</scope>
    <source>
        <strain evidence="12">UP504</strain>
    </source>
</reference>
<evidence type="ECO:0000259" key="11">
    <source>
        <dbReference type="Pfam" id="PF00675"/>
    </source>
</evidence>
<gene>
    <name evidence="12" type="ORF">BS47DRAFT_1344183</name>
</gene>
<organism evidence="12 13">
    <name type="scientific">Hydnum rufescens UP504</name>
    <dbReference type="NCBI Taxonomy" id="1448309"/>
    <lineage>
        <taxon>Eukaryota</taxon>
        <taxon>Fungi</taxon>
        <taxon>Dikarya</taxon>
        <taxon>Basidiomycota</taxon>
        <taxon>Agaricomycotina</taxon>
        <taxon>Agaricomycetes</taxon>
        <taxon>Cantharellales</taxon>
        <taxon>Hydnaceae</taxon>
        <taxon>Hydnum</taxon>
    </lineage>
</organism>
<dbReference type="Pfam" id="PF00675">
    <property type="entry name" value="Peptidase_M16"/>
    <property type="match status" value="1"/>
</dbReference>
<proteinExistence type="inferred from homology"/>
<evidence type="ECO:0000256" key="4">
    <source>
        <dbReference type="ARBA" id="ARBA00022792"/>
    </source>
</evidence>
<keyword evidence="13" id="KW-1185">Reference proteome</keyword>
<keyword evidence="4" id="KW-0999">Mitochondrion inner membrane</keyword>
<evidence type="ECO:0000256" key="5">
    <source>
        <dbReference type="ARBA" id="ARBA00022946"/>
    </source>
</evidence>
<name>A0A9P6AXJ6_9AGAM</name>
<dbReference type="OrthoDB" id="6369905at2759"/>
<dbReference type="InterPro" id="IPR011765">
    <property type="entry name" value="Pept_M16_N"/>
</dbReference>
<evidence type="ECO:0000256" key="10">
    <source>
        <dbReference type="ARBA" id="ARBA00040751"/>
    </source>
</evidence>
<keyword evidence="5" id="KW-0809">Transit peptide</keyword>
<keyword evidence="6" id="KW-0249">Electron transport</keyword>
<evidence type="ECO:0000256" key="8">
    <source>
        <dbReference type="ARBA" id="ARBA00023136"/>
    </source>
</evidence>
<comment type="caution">
    <text evidence="12">The sequence shown here is derived from an EMBL/GenBank/DDBJ whole genome shotgun (WGS) entry which is preliminary data.</text>
</comment>
<comment type="subcellular location">
    <subcellularLocation>
        <location evidence="1">Mitochondrion inner membrane</location>
        <topology evidence="1">Peripheral membrane protein</topology>
        <orientation evidence="1">Matrix side</orientation>
    </subcellularLocation>
</comment>
<evidence type="ECO:0000256" key="3">
    <source>
        <dbReference type="ARBA" id="ARBA00022660"/>
    </source>
</evidence>
<dbReference type="SUPFAM" id="SSF63411">
    <property type="entry name" value="LuxS/MPP-like metallohydrolase"/>
    <property type="match status" value="2"/>
</dbReference>
<accession>A0A9P6AXJ6</accession>
<dbReference type="PANTHER" id="PTHR11851:SF209">
    <property type="entry name" value="CYTOCHROME B-C1 COMPLEX SUBUNIT 2, MITOCHONDRIAL"/>
    <property type="match status" value="1"/>
</dbReference>
<evidence type="ECO:0000256" key="9">
    <source>
        <dbReference type="ARBA" id="ARBA00038146"/>
    </source>
</evidence>
<dbReference type="InterPro" id="IPR050361">
    <property type="entry name" value="MPP/UQCRC_Complex"/>
</dbReference>
<keyword evidence="7" id="KW-0496">Mitochondrion</keyword>
<dbReference type="AlphaFoldDB" id="A0A9P6AXJ6"/>
<evidence type="ECO:0000256" key="1">
    <source>
        <dbReference type="ARBA" id="ARBA00004443"/>
    </source>
</evidence>
<evidence type="ECO:0000313" key="12">
    <source>
        <dbReference type="EMBL" id="KAF9513542.1"/>
    </source>
</evidence>
<dbReference type="Gene3D" id="3.30.830.10">
    <property type="entry name" value="Metalloenzyme, LuxS/M16 peptidase-like"/>
    <property type="match status" value="2"/>
</dbReference>
<dbReference type="EMBL" id="MU128971">
    <property type="protein sequence ID" value="KAF9513542.1"/>
    <property type="molecule type" value="Genomic_DNA"/>
</dbReference>
<evidence type="ECO:0000256" key="2">
    <source>
        <dbReference type="ARBA" id="ARBA00022448"/>
    </source>
</evidence>
<sequence>MFRRSAARACRARLLQSSGFATVSESLLKVSVVDGGRPAASVSLVLKAGPRFEAKPGLAHVLKNFAFKGTSQRSALKTVVLSVTLGREYLAFTAQFLRGDEKYFVDVLSGLVTSSNFANHELHESVAPQIEAEARAASADPAVVAIDVAHTLAFRSGLGNPLLAPSHNTITVEDVKAFAAQTFTKDNVAIIGSNVQVADLTQLVQKSLEGLTSGTTATIPTKYYGGESRISAHTLPTIFIGFGTSTPSPPLAVLSSYLDPTPSMKWSEGLSPLSVLPVEASVQVVHESYSDGALLGILIQGPTTEVVKEAGKIAVKALKDAGAGAINSDALTRALSKARFSAASALEGHEGLTASVAAQV</sequence>
<feature type="domain" description="Peptidase M16 N-terminal" evidence="11">
    <location>
        <begin position="37"/>
        <end position="165"/>
    </location>
</feature>
<dbReference type="Proteomes" id="UP000886523">
    <property type="component" value="Unassembled WGS sequence"/>
</dbReference>
<keyword evidence="2" id="KW-0813">Transport</keyword>
<dbReference type="PANTHER" id="PTHR11851">
    <property type="entry name" value="METALLOPROTEASE"/>
    <property type="match status" value="1"/>
</dbReference>
<keyword evidence="8" id="KW-0472">Membrane</keyword>
<evidence type="ECO:0000313" key="13">
    <source>
        <dbReference type="Proteomes" id="UP000886523"/>
    </source>
</evidence>
<dbReference type="GO" id="GO:0005743">
    <property type="term" value="C:mitochondrial inner membrane"/>
    <property type="evidence" value="ECO:0007669"/>
    <property type="project" value="UniProtKB-SubCell"/>
</dbReference>